<protein>
    <recommendedName>
        <fullName evidence="1">Lon proteolytic domain-containing protein</fullName>
    </recommendedName>
</protein>
<dbReference type="InterPro" id="IPR027065">
    <property type="entry name" value="Lon_Prtase"/>
</dbReference>
<evidence type="ECO:0000313" key="2">
    <source>
        <dbReference type="EMBL" id="KAL3102951.1"/>
    </source>
</evidence>
<comment type="caution">
    <text evidence="2">The sequence shown here is derived from an EMBL/GenBank/DDBJ whole genome shotgun (WGS) entry which is preliminary data.</text>
</comment>
<keyword evidence="3" id="KW-1185">Reference proteome</keyword>
<dbReference type="Gene3D" id="3.30.230.10">
    <property type="match status" value="1"/>
</dbReference>
<dbReference type="InterPro" id="IPR008269">
    <property type="entry name" value="Lon_proteolytic"/>
</dbReference>
<name>A0ABD2KJ64_9BILA</name>
<dbReference type="PANTHER" id="PTHR43718">
    <property type="entry name" value="LON PROTEASE"/>
    <property type="match status" value="1"/>
</dbReference>
<organism evidence="2 3">
    <name type="scientific">Heterodera trifolii</name>
    <dbReference type="NCBI Taxonomy" id="157864"/>
    <lineage>
        <taxon>Eukaryota</taxon>
        <taxon>Metazoa</taxon>
        <taxon>Ecdysozoa</taxon>
        <taxon>Nematoda</taxon>
        <taxon>Chromadorea</taxon>
        <taxon>Rhabditida</taxon>
        <taxon>Tylenchina</taxon>
        <taxon>Tylenchomorpha</taxon>
        <taxon>Tylenchoidea</taxon>
        <taxon>Heteroderidae</taxon>
        <taxon>Heteroderinae</taxon>
        <taxon>Heterodera</taxon>
    </lineage>
</organism>
<proteinExistence type="predicted"/>
<dbReference type="Proteomes" id="UP001620626">
    <property type="component" value="Unassembled WGS sequence"/>
</dbReference>
<reference evidence="2 3" key="1">
    <citation type="submission" date="2024-10" db="EMBL/GenBank/DDBJ databases">
        <authorList>
            <person name="Kim D."/>
        </authorList>
    </citation>
    <scope>NUCLEOTIDE SEQUENCE [LARGE SCALE GENOMIC DNA]</scope>
    <source>
        <strain evidence="2">BH-2024</strain>
    </source>
</reference>
<dbReference type="PRINTS" id="PR00830">
    <property type="entry name" value="ENDOLAPTASE"/>
</dbReference>
<dbReference type="Pfam" id="PF05362">
    <property type="entry name" value="Lon_C"/>
    <property type="match status" value="1"/>
</dbReference>
<evidence type="ECO:0000313" key="3">
    <source>
        <dbReference type="Proteomes" id="UP001620626"/>
    </source>
</evidence>
<dbReference type="PANTHER" id="PTHR43718:SF2">
    <property type="entry name" value="LON PROTEASE HOMOLOG, MITOCHONDRIAL"/>
    <property type="match status" value="1"/>
</dbReference>
<dbReference type="InterPro" id="IPR020568">
    <property type="entry name" value="Ribosomal_Su5_D2-typ_SF"/>
</dbReference>
<dbReference type="SUPFAM" id="SSF54211">
    <property type="entry name" value="Ribosomal protein S5 domain 2-like"/>
    <property type="match status" value="1"/>
</dbReference>
<sequence length="168" mass="18842">MTLPKLKEGVVQRSRIRAIEAGMRTIVLPRATMFRSFVRAYNAAIFAYDRNDGGEFFRERKLDISIPPLNEFKGGPSYSAAAFVAMMSISTGRTIRTNWTVIGEVTINGHIKEIGGVRAKTLAAIEAGMTTIVLPRGNLGDFRRIEKKHRRITAIFVDHTFDLLQMLN</sequence>
<feature type="domain" description="Lon proteolytic" evidence="1">
    <location>
        <begin position="54"/>
        <end position="165"/>
    </location>
</feature>
<dbReference type="EMBL" id="JBICBT010000743">
    <property type="protein sequence ID" value="KAL3102951.1"/>
    <property type="molecule type" value="Genomic_DNA"/>
</dbReference>
<dbReference type="AlphaFoldDB" id="A0ABD2KJ64"/>
<evidence type="ECO:0000259" key="1">
    <source>
        <dbReference type="Pfam" id="PF05362"/>
    </source>
</evidence>
<accession>A0ABD2KJ64</accession>
<gene>
    <name evidence="2" type="ORF">niasHT_025859</name>
</gene>
<dbReference type="InterPro" id="IPR014721">
    <property type="entry name" value="Ribsml_uS5_D2-typ_fold_subgr"/>
</dbReference>